<name>A0A1M6UB68_9FIRM</name>
<protein>
    <submittedName>
        <fullName evidence="1">Uncharacterized protein</fullName>
    </submittedName>
</protein>
<dbReference type="EMBL" id="FRAC01000015">
    <property type="protein sequence ID" value="SHK66426.1"/>
    <property type="molecule type" value="Genomic_DNA"/>
</dbReference>
<dbReference type="STRING" id="1121322.SAMN02745136_03010"/>
<reference evidence="1 2" key="1">
    <citation type="submission" date="2016-11" db="EMBL/GenBank/DDBJ databases">
        <authorList>
            <person name="Jaros S."/>
            <person name="Januszkiewicz K."/>
            <person name="Wedrychowicz H."/>
        </authorList>
    </citation>
    <scope>NUCLEOTIDE SEQUENCE [LARGE SCALE GENOMIC DNA]</scope>
    <source>
        <strain evidence="1 2">DSM 15929</strain>
    </source>
</reference>
<proteinExistence type="predicted"/>
<dbReference type="AlphaFoldDB" id="A0A1M6UB68"/>
<accession>A0A1M6UB68</accession>
<sequence length="58" mass="6463">MMEIISQTNRTILLDLLTLVGEVKGIDSLSDDQMQESKEWEPCAREALAAEAKTILVD</sequence>
<evidence type="ECO:0000313" key="2">
    <source>
        <dbReference type="Proteomes" id="UP000184386"/>
    </source>
</evidence>
<gene>
    <name evidence="1" type="ORF">SAMN02745136_03010</name>
</gene>
<keyword evidence="2" id="KW-1185">Reference proteome</keyword>
<dbReference type="Proteomes" id="UP000184386">
    <property type="component" value="Unassembled WGS sequence"/>
</dbReference>
<evidence type="ECO:0000313" key="1">
    <source>
        <dbReference type="EMBL" id="SHK66426.1"/>
    </source>
</evidence>
<organism evidence="1 2">
    <name type="scientific">Anaerocolumna jejuensis DSM 15929</name>
    <dbReference type="NCBI Taxonomy" id="1121322"/>
    <lineage>
        <taxon>Bacteria</taxon>
        <taxon>Bacillati</taxon>
        <taxon>Bacillota</taxon>
        <taxon>Clostridia</taxon>
        <taxon>Lachnospirales</taxon>
        <taxon>Lachnospiraceae</taxon>
        <taxon>Anaerocolumna</taxon>
    </lineage>
</organism>
<dbReference type="RefSeq" id="WP_170866660.1">
    <property type="nucleotide sequence ID" value="NZ_FRAC01000015.1"/>
</dbReference>